<reference evidence="2 3" key="1">
    <citation type="submission" date="2016-07" db="EMBL/GenBank/DDBJ databases">
        <title>Draft Genome Sequence of Methylobrevis pamukkalensis PK2.</title>
        <authorList>
            <person name="Vasilenko O.V."/>
            <person name="Doronina N.V."/>
            <person name="Shmareva M.N."/>
            <person name="Tarlachkov S.V."/>
            <person name="Mustakhimov I."/>
            <person name="Trotsenko Y.A."/>
        </authorList>
    </citation>
    <scope>NUCLEOTIDE SEQUENCE [LARGE SCALE GENOMIC DNA]</scope>
    <source>
        <strain evidence="2 3">PK2</strain>
    </source>
</reference>
<feature type="domain" description="Cucumopine synthase C-terminal helical bundle" evidence="1">
    <location>
        <begin position="3"/>
        <end position="140"/>
    </location>
</feature>
<protein>
    <recommendedName>
        <fullName evidence="1">Cucumopine synthase C-terminal helical bundle domain-containing protein</fullName>
    </recommendedName>
</protein>
<evidence type="ECO:0000313" key="2">
    <source>
        <dbReference type="EMBL" id="ODN71060.1"/>
    </source>
</evidence>
<dbReference type="InterPro" id="IPR040602">
    <property type="entry name" value="Cucumopine_C"/>
</dbReference>
<evidence type="ECO:0000313" key="3">
    <source>
        <dbReference type="Proteomes" id="UP000094622"/>
    </source>
</evidence>
<dbReference type="Proteomes" id="UP000094622">
    <property type="component" value="Unassembled WGS sequence"/>
</dbReference>
<proteinExistence type="predicted"/>
<comment type="caution">
    <text evidence="2">The sequence shown here is derived from an EMBL/GenBank/DDBJ whole genome shotgun (WGS) entry which is preliminary data.</text>
</comment>
<sequence>MNVKEVIDELDAEREKIWLTCPDEVKDIGQGIVPRGTGSRGQYFSTLVFAEGEARTLADEMLWGIIQVCEKPDADLGTLKHVISEIIGYKADFFDFVGLPHAAAMIHKYVAAAQECGTLDELKALSSACLTYANRVHMWVDAVFPWGLGNAFKRVDRRYP</sequence>
<dbReference type="EMBL" id="MCRJ01000031">
    <property type="protein sequence ID" value="ODN71060.1"/>
    <property type="molecule type" value="Genomic_DNA"/>
</dbReference>
<evidence type="ECO:0000259" key="1">
    <source>
        <dbReference type="Pfam" id="PF18631"/>
    </source>
</evidence>
<dbReference type="OrthoDB" id="1971562at2"/>
<accession>A0A1E3H425</accession>
<keyword evidence="3" id="KW-1185">Reference proteome</keyword>
<dbReference type="PATRIC" id="fig|1439726.3.peg.1712"/>
<name>A0A1E3H425_9HYPH</name>
<dbReference type="AlphaFoldDB" id="A0A1E3H425"/>
<organism evidence="2 3">
    <name type="scientific">Methylobrevis pamukkalensis</name>
    <dbReference type="NCBI Taxonomy" id="1439726"/>
    <lineage>
        <taxon>Bacteria</taxon>
        <taxon>Pseudomonadati</taxon>
        <taxon>Pseudomonadota</taxon>
        <taxon>Alphaproteobacteria</taxon>
        <taxon>Hyphomicrobiales</taxon>
        <taxon>Pleomorphomonadaceae</taxon>
        <taxon>Methylobrevis</taxon>
    </lineage>
</organism>
<dbReference type="Pfam" id="PF18631">
    <property type="entry name" value="Cucumopine_C"/>
    <property type="match status" value="1"/>
</dbReference>
<gene>
    <name evidence="2" type="ORF">A6302_01621</name>
</gene>
<dbReference type="RefSeq" id="WP_069306477.1">
    <property type="nucleotide sequence ID" value="NZ_MCRJ01000031.1"/>
</dbReference>